<dbReference type="RefSeq" id="WP_058298919.1">
    <property type="nucleotide sequence ID" value="NZ_FMAU01000003.1"/>
</dbReference>
<dbReference type="InterPro" id="IPR032250">
    <property type="entry name" value="DUF4825"/>
</dbReference>
<gene>
    <name evidence="3" type="ORF">GA0061094_2824</name>
</gene>
<evidence type="ECO:0000313" key="4">
    <source>
        <dbReference type="Proteomes" id="UP000181997"/>
    </source>
</evidence>
<sequence length="185" mass="21097">MKRITAFFIMILAAAVVLAACSEPADKVKITKIENVNLDKLKEMTGTYVGDNNKVYSIVQSLPGGETVKGIDLSDERIKVTYGLEEGSGISEEQFNKYWFNGKNVDKQNFYYNAIYLALLVPNSKGYSFEIDDFTLDVSRQQVEKELKEEFKDFPDVNDEEAVRKFIEKNKAKLKELASEEYQAF</sequence>
<proteinExistence type="predicted"/>
<protein>
    <recommendedName>
        <fullName evidence="2">DUF4825 domain-containing protein</fullName>
    </recommendedName>
</protein>
<dbReference type="Proteomes" id="UP000181997">
    <property type="component" value="Unassembled WGS sequence"/>
</dbReference>
<feature type="chain" id="PRO_5038403648" description="DUF4825 domain-containing protein" evidence="1">
    <location>
        <begin position="20"/>
        <end position="185"/>
    </location>
</feature>
<evidence type="ECO:0000259" key="2">
    <source>
        <dbReference type="Pfam" id="PF16107"/>
    </source>
</evidence>
<keyword evidence="4" id="KW-1185">Reference proteome</keyword>
<reference evidence="4" key="1">
    <citation type="submission" date="2016-08" db="EMBL/GenBank/DDBJ databases">
        <authorList>
            <person name="Varghese N."/>
            <person name="Submissions Spin"/>
        </authorList>
    </citation>
    <scope>NUCLEOTIDE SEQUENCE [LARGE SCALE GENOMIC DNA]</scope>
    <source>
        <strain evidence="4">SGD-1123</strain>
    </source>
</reference>
<dbReference type="EMBL" id="FMAU01000003">
    <property type="protein sequence ID" value="SCC16482.1"/>
    <property type="molecule type" value="Genomic_DNA"/>
</dbReference>
<evidence type="ECO:0000313" key="3">
    <source>
        <dbReference type="EMBL" id="SCC16482.1"/>
    </source>
</evidence>
<dbReference type="OrthoDB" id="2918225at2"/>
<dbReference type="Pfam" id="PF16107">
    <property type="entry name" value="DUF4825"/>
    <property type="match status" value="1"/>
</dbReference>
<evidence type="ECO:0000256" key="1">
    <source>
        <dbReference type="SAM" id="SignalP"/>
    </source>
</evidence>
<dbReference type="AlphaFoldDB" id="A0A0V8HI98"/>
<dbReference type="PROSITE" id="PS51257">
    <property type="entry name" value="PROKAR_LIPOPROTEIN"/>
    <property type="match status" value="1"/>
</dbReference>
<feature type="signal peptide" evidence="1">
    <location>
        <begin position="1"/>
        <end position="19"/>
    </location>
</feature>
<accession>A0A0V8HI98</accession>
<keyword evidence="1" id="KW-0732">Signal</keyword>
<name>A0A0V8HI98_9BACI</name>
<organism evidence="3 4">
    <name type="scientific">[Bacillus] enclensis</name>
    <dbReference type="NCBI Taxonomy" id="1402860"/>
    <lineage>
        <taxon>Bacteria</taxon>
        <taxon>Bacillati</taxon>
        <taxon>Bacillota</taxon>
        <taxon>Bacilli</taxon>
        <taxon>Bacillales</taxon>
        <taxon>Bacillaceae</taxon>
        <taxon>Rossellomorea</taxon>
    </lineage>
</organism>
<feature type="domain" description="DUF4825" evidence="2">
    <location>
        <begin position="42"/>
        <end position="133"/>
    </location>
</feature>